<accession>A0A537LF43</accession>
<organism evidence="1 2">
    <name type="scientific">Candidatus Segetimicrobium genomatis</name>
    <dbReference type="NCBI Taxonomy" id="2569760"/>
    <lineage>
        <taxon>Bacteria</taxon>
        <taxon>Bacillati</taxon>
        <taxon>Candidatus Sysuimicrobiota</taxon>
        <taxon>Candidatus Sysuimicrobiia</taxon>
        <taxon>Candidatus Sysuimicrobiales</taxon>
        <taxon>Candidatus Segetimicrobiaceae</taxon>
        <taxon>Candidatus Segetimicrobium</taxon>
    </lineage>
</organism>
<evidence type="ECO:0000313" key="2">
    <source>
        <dbReference type="Proteomes" id="UP000318661"/>
    </source>
</evidence>
<protein>
    <submittedName>
        <fullName evidence="1">Uncharacterized protein</fullName>
    </submittedName>
</protein>
<dbReference type="AlphaFoldDB" id="A0A537LF43"/>
<sequence length="214" mass="22596">MRGVVIHRVPGMSARVDCFPHPAADPASSKVYVVWCDFDGVQGVVKAAVSVDGFQWTQLGTVAQVSGRNAFFPQASVAPSGLVALIFLALTQPPANDPFQTGVQVYDAYYAQLAPGASAFTDPILVSTQSSNPDSSSYNNLMEQFIGDYIGIIAGSTGAVAVWTDVRNGVVCGEVDAYRNALYAGSRTAVAPNPDRECGIGFGNTDNFASRIDY</sequence>
<name>A0A537LF43_9BACT</name>
<gene>
    <name evidence="1" type="ORF">E6G99_08650</name>
</gene>
<dbReference type="EMBL" id="VBAJ01000224">
    <property type="protein sequence ID" value="TMJ06631.1"/>
    <property type="molecule type" value="Genomic_DNA"/>
</dbReference>
<comment type="caution">
    <text evidence="1">The sequence shown here is derived from an EMBL/GenBank/DDBJ whole genome shotgun (WGS) entry which is preliminary data.</text>
</comment>
<proteinExistence type="predicted"/>
<reference evidence="1 2" key="1">
    <citation type="journal article" date="2019" name="Nat. Microbiol.">
        <title>Mediterranean grassland soil C-N compound turnover is dependent on rainfall and depth, and is mediated by genomically divergent microorganisms.</title>
        <authorList>
            <person name="Diamond S."/>
            <person name="Andeer P.F."/>
            <person name="Li Z."/>
            <person name="Crits-Christoph A."/>
            <person name="Burstein D."/>
            <person name="Anantharaman K."/>
            <person name="Lane K.R."/>
            <person name="Thomas B.C."/>
            <person name="Pan C."/>
            <person name="Northen T.R."/>
            <person name="Banfield J.F."/>
        </authorList>
    </citation>
    <scope>NUCLEOTIDE SEQUENCE [LARGE SCALE GENOMIC DNA]</scope>
    <source>
        <strain evidence="1">NP_2</strain>
    </source>
</reference>
<dbReference type="Proteomes" id="UP000318661">
    <property type="component" value="Unassembled WGS sequence"/>
</dbReference>
<evidence type="ECO:0000313" key="1">
    <source>
        <dbReference type="EMBL" id="TMJ06631.1"/>
    </source>
</evidence>